<keyword evidence="2 4" id="KW-1133">Transmembrane helix</keyword>
<dbReference type="GO" id="GO:0022857">
    <property type="term" value="F:transmembrane transporter activity"/>
    <property type="evidence" value="ECO:0007669"/>
    <property type="project" value="InterPro"/>
</dbReference>
<dbReference type="InterPro" id="IPR011701">
    <property type="entry name" value="MFS"/>
</dbReference>
<feature type="transmembrane region" description="Helical" evidence="4">
    <location>
        <begin position="103"/>
        <end position="125"/>
    </location>
</feature>
<dbReference type="EMBL" id="JAWXYB010000018">
    <property type="protein sequence ID" value="MDX5930529.1"/>
    <property type="molecule type" value="Genomic_DNA"/>
</dbReference>
<feature type="transmembrane region" description="Helical" evidence="4">
    <location>
        <begin position="212"/>
        <end position="230"/>
    </location>
</feature>
<keyword evidence="3 4" id="KW-0472">Membrane</keyword>
<feature type="transmembrane region" description="Helical" evidence="4">
    <location>
        <begin position="338"/>
        <end position="359"/>
    </location>
</feature>
<dbReference type="SUPFAM" id="SSF103473">
    <property type="entry name" value="MFS general substrate transporter"/>
    <property type="match status" value="1"/>
</dbReference>
<feature type="transmembrane region" description="Helical" evidence="4">
    <location>
        <begin position="137"/>
        <end position="158"/>
    </location>
</feature>
<feature type="transmembrane region" description="Helical" evidence="4">
    <location>
        <begin position="278"/>
        <end position="297"/>
    </location>
</feature>
<dbReference type="Pfam" id="PF07690">
    <property type="entry name" value="MFS_1"/>
    <property type="match status" value="1"/>
</dbReference>
<dbReference type="RefSeq" id="WP_319613473.1">
    <property type="nucleotide sequence ID" value="NZ_JAWXYB010000018.1"/>
</dbReference>
<proteinExistence type="predicted"/>
<dbReference type="InterPro" id="IPR036259">
    <property type="entry name" value="MFS_trans_sf"/>
</dbReference>
<feature type="transmembrane region" description="Helical" evidence="4">
    <location>
        <begin position="79"/>
        <end position="97"/>
    </location>
</feature>
<protein>
    <submittedName>
        <fullName evidence="5">MFS transporter</fullName>
    </submittedName>
</protein>
<dbReference type="AlphaFoldDB" id="A0AAW9DPP5"/>
<evidence type="ECO:0000313" key="5">
    <source>
        <dbReference type="EMBL" id="MDX5930529.1"/>
    </source>
</evidence>
<dbReference type="Proteomes" id="UP001279553">
    <property type="component" value="Unassembled WGS sequence"/>
</dbReference>
<feature type="transmembrane region" description="Helical" evidence="4">
    <location>
        <begin position="365"/>
        <end position="385"/>
    </location>
</feature>
<feature type="transmembrane region" description="Helical" evidence="4">
    <location>
        <begin position="47"/>
        <end position="67"/>
    </location>
</feature>
<dbReference type="InterPro" id="IPR052524">
    <property type="entry name" value="MFS_Cyanate_Porter"/>
</dbReference>
<dbReference type="CDD" id="cd17339">
    <property type="entry name" value="MFS_NIMT_CynX_like"/>
    <property type="match status" value="1"/>
</dbReference>
<feature type="transmembrane region" description="Helical" evidence="4">
    <location>
        <begin position="250"/>
        <end position="271"/>
    </location>
</feature>
<evidence type="ECO:0000313" key="6">
    <source>
        <dbReference type="Proteomes" id="UP001279553"/>
    </source>
</evidence>
<keyword evidence="1 4" id="KW-0812">Transmembrane</keyword>
<accession>A0AAW9DPP5</accession>
<evidence type="ECO:0000256" key="3">
    <source>
        <dbReference type="ARBA" id="ARBA00023136"/>
    </source>
</evidence>
<organism evidence="5 6">
    <name type="scientific">Acidiphilium acidophilum</name>
    <name type="common">Thiobacillus acidophilus</name>
    <dbReference type="NCBI Taxonomy" id="76588"/>
    <lineage>
        <taxon>Bacteria</taxon>
        <taxon>Pseudomonadati</taxon>
        <taxon>Pseudomonadota</taxon>
        <taxon>Alphaproteobacteria</taxon>
        <taxon>Acetobacterales</taxon>
        <taxon>Acidocellaceae</taxon>
        <taxon>Acidiphilium</taxon>
    </lineage>
</organism>
<feature type="transmembrane region" description="Helical" evidence="4">
    <location>
        <begin position="303"/>
        <end position="326"/>
    </location>
</feature>
<gene>
    <name evidence="5" type="ORF">SIL87_07110</name>
</gene>
<name>A0AAW9DPP5_ACIAO</name>
<feature type="transmembrane region" description="Helical" evidence="4">
    <location>
        <begin position="164"/>
        <end position="185"/>
    </location>
</feature>
<evidence type="ECO:0000256" key="2">
    <source>
        <dbReference type="ARBA" id="ARBA00022989"/>
    </source>
</evidence>
<dbReference type="PANTHER" id="PTHR23523:SF2">
    <property type="entry name" value="2-NITROIMIDAZOLE TRANSPORTER"/>
    <property type="match status" value="1"/>
</dbReference>
<keyword evidence="6" id="KW-1185">Reference proteome</keyword>
<evidence type="ECO:0000256" key="1">
    <source>
        <dbReference type="ARBA" id="ARBA00022692"/>
    </source>
</evidence>
<sequence length="402" mass="41467">MSALTAGRWRQALLLAGVLGIAANLRPAITSVSPVLAAIGSALGLGGVGLAVLATIPIGCFALLAPASLPLQRRVGLEPAVLLILVMLSGGLLLRLIDAAPALYLGTAIAGSAIAMANVLVPAIVKRDFPNRVGLVTGLYITTLYIAAATAAGVSVPLMRASALGWRAALGFWAIPAIGGVFLWLPQVRHGVGRSPLTTRGGGFARMIRNPLAWAVTMFMGLQSLGYYGVLSWLPSILHSIGIAPGRAGLMLSISTIVALPSTLITPLLAVRGRDQRGLMVAVTGFTLIGYAGLTLVPGLAPWVWIVIIGLGQGAMFPLAMTLIVLRAGGPMEAMALSAFAQTIGYAVSVIGPLGMGVLHTMSGVWWPSMAFLTATLIPTFAFGLRAARSETLTLDAMRATV</sequence>
<comment type="caution">
    <text evidence="5">The sequence shown here is derived from an EMBL/GenBank/DDBJ whole genome shotgun (WGS) entry which is preliminary data.</text>
</comment>
<reference evidence="5 6" key="1">
    <citation type="submission" date="2023-11" db="EMBL/GenBank/DDBJ databases">
        <title>MicrobeMod: A computational toolkit for identifying prokaryotic methylation and restriction-modification with nanopore sequencing.</title>
        <authorList>
            <person name="Crits-Christoph A."/>
            <person name="Kang S.C."/>
            <person name="Lee H."/>
            <person name="Ostrov N."/>
        </authorList>
    </citation>
    <scope>NUCLEOTIDE SEQUENCE [LARGE SCALE GENOMIC DNA]</scope>
    <source>
        <strain evidence="5 6">DSMZ 700</strain>
    </source>
</reference>
<dbReference type="PANTHER" id="PTHR23523">
    <property type="match status" value="1"/>
</dbReference>
<dbReference type="Gene3D" id="1.20.1250.20">
    <property type="entry name" value="MFS general substrate transporter like domains"/>
    <property type="match status" value="2"/>
</dbReference>
<evidence type="ECO:0000256" key="4">
    <source>
        <dbReference type="SAM" id="Phobius"/>
    </source>
</evidence>